<gene>
    <name evidence="1" type="ORF">SDC9_71813</name>
</gene>
<name>A0A644Y9L9_9ZZZZ</name>
<dbReference type="AlphaFoldDB" id="A0A644Y9L9"/>
<protein>
    <submittedName>
        <fullName evidence="1">Uncharacterized protein</fullName>
    </submittedName>
</protein>
<sequence>MLNQLNTNEVTKILSSIDENGIERGTIGQCIEAIISSINKSDRILKEIIRNEALEEEVINSAITILAYNYPEEFNLAVSNGEITKNWYVELIINSFQEYGGFDLY</sequence>
<reference evidence="1" key="1">
    <citation type="submission" date="2019-08" db="EMBL/GenBank/DDBJ databases">
        <authorList>
            <person name="Kucharzyk K."/>
            <person name="Murdoch R.W."/>
            <person name="Higgins S."/>
            <person name="Loffler F."/>
        </authorList>
    </citation>
    <scope>NUCLEOTIDE SEQUENCE</scope>
</reference>
<comment type="caution">
    <text evidence="1">The sequence shown here is derived from an EMBL/GenBank/DDBJ whole genome shotgun (WGS) entry which is preliminary data.</text>
</comment>
<proteinExistence type="predicted"/>
<evidence type="ECO:0000313" key="1">
    <source>
        <dbReference type="EMBL" id="MPM25322.1"/>
    </source>
</evidence>
<dbReference type="EMBL" id="VSSQ01004470">
    <property type="protein sequence ID" value="MPM25322.1"/>
    <property type="molecule type" value="Genomic_DNA"/>
</dbReference>
<accession>A0A644Y9L9</accession>
<organism evidence="1">
    <name type="scientific">bioreactor metagenome</name>
    <dbReference type="NCBI Taxonomy" id="1076179"/>
    <lineage>
        <taxon>unclassified sequences</taxon>
        <taxon>metagenomes</taxon>
        <taxon>ecological metagenomes</taxon>
    </lineage>
</organism>